<reference evidence="8" key="2">
    <citation type="submission" date="2020-09" db="EMBL/GenBank/DDBJ databases">
        <authorList>
            <person name="Sun Q."/>
            <person name="Kim S."/>
        </authorList>
    </citation>
    <scope>NUCLEOTIDE SEQUENCE</scope>
    <source>
        <strain evidence="8">KCTC 42650</strain>
    </source>
</reference>
<feature type="domain" description="FlgD/Vpr Ig-like" evidence="7">
    <location>
        <begin position="103"/>
        <end position="170"/>
    </location>
</feature>
<protein>
    <recommendedName>
        <fullName evidence="2 5">Basal-body rod modification protein FlgD</fullName>
    </recommendedName>
</protein>
<dbReference type="InterPro" id="IPR025965">
    <property type="entry name" value="FlgD/Vpr_Ig-like"/>
</dbReference>
<evidence type="ECO:0000256" key="4">
    <source>
        <dbReference type="ARBA" id="ARBA00024746"/>
    </source>
</evidence>
<sequence length="218" mass="22929">MINAVSAATPSSSTSTASKPVGLTSDFETFLRMLTAQARYQDPLEPIDSTEYAAQLAQFSMVEQQVLTNDRLVELIAQFGGQSPAGLATWVGMEARAVTPMRFDGAPITIAPELPAGTSGANLVVRDASGVAVQRLRIPLEAETVEWAGVDDAGAPLPGGTYSFEIESLRNGKVTQTVQAAVYARVTEAQLRDGETFLILEGGQALPASAVTALREAS</sequence>
<reference evidence="8" key="1">
    <citation type="journal article" date="2014" name="Int. J. Syst. Evol. Microbiol.">
        <title>Complete genome sequence of Corynebacterium casei LMG S-19264T (=DSM 44701T), isolated from a smear-ripened cheese.</title>
        <authorList>
            <consortium name="US DOE Joint Genome Institute (JGI-PGF)"/>
            <person name="Walter F."/>
            <person name="Albersmeier A."/>
            <person name="Kalinowski J."/>
            <person name="Ruckert C."/>
        </authorList>
    </citation>
    <scope>NUCLEOTIDE SEQUENCE</scope>
    <source>
        <strain evidence="8">KCTC 42650</strain>
    </source>
</reference>
<keyword evidence="9" id="KW-1185">Reference proteome</keyword>
<dbReference type="Pfam" id="PF03963">
    <property type="entry name" value="FlgD"/>
    <property type="match status" value="1"/>
</dbReference>
<dbReference type="InterPro" id="IPR005648">
    <property type="entry name" value="FlgD"/>
</dbReference>
<name>A0A8J3M427_9RHOB</name>
<accession>A0A8J3M427</accession>
<dbReference type="Proteomes" id="UP000626220">
    <property type="component" value="Unassembled WGS sequence"/>
</dbReference>
<organism evidence="8 9">
    <name type="scientific">Seohaeicola zhoushanensis</name>
    <dbReference type="NCBI Taxonomy" id="1569283"/>
    <lineage>
        <taxon>Bacteria</taxon>
        <taxon>Pseudomonadati</taxon>
        <taxon>Pseudomonadota</taxon>
        <taxon>Alphaproteobacteria</taxon>
        <taxon>Rhodobacterales</taxon>
        <taxon>Roseobacteraceae</taxon>
        <taxon>Seohaeicola</taxon>
    </lineage>
</organism>
<feature type="region of interest" description="Disordered" evidence="6">
    <location>
        <begin position="1"/>
        <end position="20"/>
    </location>
</feature>
<evidence type="ECO:0000313" key="8">
    <source>
        <dbReference type="EMBL" id="GHF36950.1"/>
    </source>
</evidence>
<evidence type="ECO:0000256" key="5">
    <source>
        <dbReference type="RuleBase" id="RU362076"/>
    </source>
</evidence>
<dbReference type="AlphaFoldDB" id="A0A8J3M427"/>
<comment type="similarity">
    <text evidence="1 5">Belongs to the FlgD family.</text>
</comment>
<dbReference type="EMBL" id="BNCJ01000001">
    <property type="protein sequence ID" value="GHF36950.1"/>
    <property type="molecule type" value="Genomic_DNA"/>
</dbReference>
<dbReference type="RefSeq" id="WP_189678549.1">
    <property type="nucleotide sequence ID" value="NZ_BNCJ01000001.1"/>
</dbReference>
<evidence type="ECO:0000256" key="2">
    <source>
        <dbReference type="ARBA" id="ARBA00016013"/>
    </source>
</evidence>
<dbReference type="GO" id="GO:0044781">
    <property type="term" value="P:bacterial-type flagellum organization"/>
    <property type="evidence" value="ECO:0007669"/>
    <property type="project" value="UniProtKB-UniRule"/>
</dbReference>
<evidence type="ECO:0000256" key="1">
    <source>
        <dbReference type="ARBA" id="ARBA00010577"/>
    </source>
</evidence>
<proteinExistence type="inferred from homology"/>
<comment type="function">
    <text evidence="4 5">Required for flagellar hook formation. May act as a scaffolding protein.</text>
</comment>
<evidence type="ECO:0000259" key="7">
    <source>
        <dbReference type="Pfam" id="PF13860"/>
    </source>
</evidence>
<gene>
    <name evidence="8" type="ORF">GCM10017056_06050</name>
</gene>
<evidence type="ECO:0000256" key="3">
    <source>
        <dbReference type="ARBA" id="ARBA00022795"/>
    </source>
</evidence>
<feature type="compositionally biased region" description="Low complexity" evidence="6">
    <location>
        <begin position="1"/>
        <end position="18"/>
    </location>
</feature>
<evidence type="ECO:0000313" key="9">
    <source>
        <dbReference type="Proteomes" id="UP000626220"/>
    </source>
</evidence>
<keyword evidence="3 5" id="KW-1005">Bacterial flagellum biogenesis</keyword>
<comment type="caution">
    <text evidence="8">The sequence shown here is derived from an EMBL/GenBank/DDBJ whole genome shotgun (WGS) entry which is preliminary data.</text>
</comment>
<evidence type="ECO:0000256" key="6">
    <source>
        <dbReference type="SAM" id="MobiDB-lite"/>
    </source>
</evidence>
<dbReference type="Pfam" id="PF13860">
    <property type="entry name" value="FlgD_ig"/>
    <property type="match status" value="1"/>
</dbReference>
<dbReference type="Gene3D" id="2.30.30.910">
    <property type="match status" value="1"/>
</dbReference>
<dbReference type="Gene3D" id="2.60.40.4070">
    <property type="match status" value="1"/>
</dbReference>
<dbReference type="NCBIfam" id="NF009453">
    <property type="entry name" value="PRK12813.1"/>
    <property type="match status" value="1"/>
</dbReference>